<feature type="transmembrane region" description="Helical" evidence="1">
    <location>
        <begin position="405"/>
        <end position="423"/>
    </location>
</feature>
<feature type="transmembrane region" description="Helical" evidence="1">
    <location>
        <begin position="326"/>
        <end position="344"/>
    </location>
</feature>
<keyword evidence="3" id="KW-1185">Reference proteome</keyword>
<gene>
    <name evidence="2" type="ORF">ACFQV2_22525</name>
</gene>
<accession>A0ABW2TQ93</accession>
<name>A0ABW2TQ93_9PSEU</name>
<organism evidence="2 3">
    <name type="scientific">Actinokineospora soli</name>
    <dbReference type="NCBI Taxonomy" id="1048753"/>
    <lineage>
        <taxon>Bacteria</taxon>
        <taxon>Bacillati</taxon>
        <taxon>Actinomycetota</taxon>
        <taxon>Actinomycetes</taxon>
        <taxon>Pseudonocardiales</taxon>
        <taxon>Pseudonocardiaceae</taxon>
        <taxon>Actinokineospora</taxon>
    </lineage>
</organism>
<evidence type="ECO:0000313" key="3">
    <source>
        <dbReference type="Proteomes" id="UP001596512"/>
    </source>
</evidence>
<proteinExistence type="predicted"/>
<feature type="transmembrane region" description="Helical" evidence="1">
    <location>
        <begin position="107"/>
        <end position="127"/>
    </location>
</feature>
<feature type="transmembrane region" description="Helical" evidence="1">
    <location>
        <begin position="223"/>
        <end position="243"/>
    </location>
</feature>
<protein>
    <recommendedName>
        <fullName evidence="4">ABC transporter permease</fullName>
    </recommendedName>
</protein>
<feature type="transmembrane region" description="Helical" evidence="1">
    <location>
        <begin position="301"/>
        <end position="321"/>
    </location>
</feature>
<feature type="transmembrane region" description="Helical" evidence="1">
    <location>
        <begin position="276"/>
        <end position="295"/>
    </location>
</feature>
<sequence>MFAAHPPFQAPPAGGAAVSEIVIALGMTLAVLFPVAWFLMRERAGNRTVIGRVADWAAAKDGTPRWVALPSYLATATLLTAGFGVWWDVATHMQRGRDEGPLANPSHYPIFLAILGFFAAGLISAGLAKGELPERTFRITRSWRAPMGAMVITGAGLIALAGFPADDLWHRLFGQDVTEWGPTHIMMIGGAVTCALGLPLLHAEARQVGAPGTLGLRGRLRGAIALAICIVPFAFLMEFDLGVPQFPAATQFIISGFLCAWIFGAVRAWFGPGGALLAWGVYLVAHLFLMAATALLDDVLIARFLLFLPAAILVELVALVVPPRRAVAFGVVSGVLVGTVGMAAEWAWSHVFMPLPQPLPAHTLPLMLAVGTGAAVGGGLLGAWHVRQLGAVVVRDGAGSTWERHGAGLVGMGLFVALMAVFAPPTENPGLSGTVDLAEPCDGVRKCLTTVTVTMRPADAVDDAIWFYALAWQGHRNDETDPNPPLDPVAGVTGVLRVEMLPTGVPGQFRSAHPLPMYGNWKTLVRVHQAPTVHMALPVHAPDDPAITEPKGRQVLVRDGQTVPLITESEFLQREQKTEVPDWLWSTAYAAVGASWFALIAFYGWCYAAAAYGTNRRRSEIGARA</sequence>
<evidence type="ECO:0000313" key="2">
    <source>
        <dbReference type="EMBL" id="MFC7615849.1"/>
    </source>
</evidence>
<feature type="transmembrane region" description="Helical" evidence="1">
    <location>
        <begin position="185"/>
        <end position="203"/>
    </location>
</feature>
<comment type="caution">
    <text evidence="2">The sequence shown here is derived from an EMBL/GenBank/DDBJ whole genome shotgun (WGS) entry which is preliminary data.</text>
</comment>
<evidence type="ECO:0000256" key="1">
    <source>
        <dbReference type="SAM" id="Phobius"/>
    </source>
</evidence>
<feature type="transmembrane region" description="Helical" evidence="1">
    <location>
        <begin position="147"/>
        <end position="165"/>
    </location>
</feature>
<evidence type="ECO:0008006" key="4">
    <source>
        <dbReference type="Google" id="ProtNLM"/>
    </source>
</evidence>
<feature type="transmembrane region" description="Helical" evidence="1">
    <location>
        <begin position="588"/>
        <end position="610"/>
    </location>
</feature>
<dbReference type="Proteomes" id="UP001596512">
    <property type="component" value="Unassembled WGS sequence"/>
</dbReference>
<keyword evidence="1" id="KW-0472">Membrane</keyword>
<keyword evidence="1" id="KW-0812">Transmembrane</keyword>
<feature type="transmembrane region" description="Helical" evidence="1">
    <location>
        <begin position="364"/>
        <end position="384"/>
    </location>
</feature>
<feature type="transmembrane region" description="Helical" evidence="1">
    <location>
        <begin position="249"/>
        <end position="269"/>
    </location>
</feature>
<keyword evidence="1" id="KW-1133">Transmembrane helix</keyword>
<feature type="transmembrane region" description="Helical" evidence="1">
    <location>
        <begin position="66"/>
        <end position="87"/>
    </location>
</feature>
<reference evidence="3" key="1">
    <citation type="journal article" date="2019" name="Int. J. Syst. Evol. Microbiol.">
        <title>The Global Catalogue of Microorganisms (GCM) 10K type strain sequencing project: providing services to taxonomists for standard genome sequencing and annotation.</title>
        <authorList>
            <consortium name="The Broad Institute Genomics Platform"/>
            <consortium name="The Broad Institute Genome Sequencing Center for Infectious Disease"/>
            <person name="Wu L."/>
            <person name="Ma J."/>
        </authorList>
    </citation>
    <scope>NUCLEOTIDE SEQUENCE [LARGE SCALE GENOMIC DNA]</scope>
    <source>
        <strain evidence="3">JCM 17695</strain>
    </source>
</reference>
<feature type="transmembrane region" description="Helical" evidence="1">
    <location>
        <begin position="21"/>
        <end position="40"/>
    </location>
</feature>
<dbReference type="EMBL" id="JBHTEY010000004">
    <property type="protein sequence ID" value="MFC7615849.1"/>
    <property type="molecule type" value="Genomic_DNA"/>
</dbReference>